<evidence type="ECO:0000256" key="6">
    <source>
        <dbReference type="SAM" id="Phobius"/>
    </source>
</evidence>
<feature type="transmembrane region" description="Helical" evidence="6">
    <location>
        <begin position="98"/>
        <end position="116"/>
    </location>
</feature>
<evidence type="ECO:0000256" key="1">
    <source>
        <dbReference type="ARBA" id="ARBA00004141"/>
    </source>
</evidence>
<dbReference type="Proteomes" id="UP000593802">
    <property type="component" value="Chromosome"/>
</dbReference>
<dbReference type="NCBIfam" id="TIGR03717">
    <property type="entry name" value="R_switched_YjbE"/>
    <property type="match status" value="1"/>
</dbReference>
<dbReference type="RefSeq" id="WP_200760130.1">
    <property type="nucleotide sequence ID" value="NZ_AP023366.1"/>
</dbReference>
<dbReference type="EMBL" id="AP023366">
    <property type="protein sequence ID" value="BCJ86093.1"/>
    <property type="molecule type" value="Genomic_DNA"/>
</dbReference>
<proteinExistence type="inferred from homology"/>
<dbReference type="InterPro" id="IPR005496">
    <property type="entry name" value="Integral_membrane_TerC"/>
</dbReference>
<dbReference type="PANTHER" id="PTHR30238">
    <property type="entry name" value="MEMBRANE BOUND PREDICTED REDOX MODULATOR"/>
    <property type="match status" value="1"/>
</dbReference>
<evidence type="ECO:0000256" key="5">
    <source>
        <dbReference type="ARBA" id="ARBA00023136"/>
    </source>
</evidence>
<feature type="transmembrane region" description="Helical" evidence="6">
    <location>
        <begin position="128"/>
        <end position="149"/>
    </location>
</feature>
<comment type="similarity">
    <text evidence="2">Belongs to the TerC family.</text>
</comment>
<evidence type="ECO:0000256" key="2">
    <source>
        <dbReference type="ARBA" id="ARBA00007511"/>
    </source>
</evidence>
<dbReference type="Pfam" id="PF03741">
    <property type="entry name" value="TerC"/>
    <property type="match status" value="1"/>
</dbReference>
<keyword evidence="3 6" id="KW-0812">Transmembrane</keyword>
<organism evidence="7 8">
    <name type="scientific">Effusibacillus dendaii</name>
    <dbReference type="NCBI Taxonomy" id="2743772"/>
    <lineage>
        <taxon>Bacteria</taxon>
        <taxon>Bacillati</taxon>
        <taxon>Bacillota</taxon>
        <taxon>Bacilli</taxon>
        <taxon>Bacillales</taxon>
        <taxon>Alicyclobacillaceae</taxon>
        <taxon>Effusibacillus</taxon>
    </lineage>
</organism>
<gene>
    <name evidence="7" type="ORF">skT53_10780</name>
</gene>
<feature type="transmembrane region" description="Helical" evidence="6">
    <location>
        <begin position="67"/>
        <end position="86"/>
    </location>
</feature>
<feature type="transmembrane region" description="Helical" evidence="6">
    <location>
        <begin position="161"/>
        <end position="178"/>
    </location>
</feature>
<feature type="transmembrane region" description="Helical" evidence="6">
    <location>
        <begin position="190"/>
        <end position="207"/>
    </location>
</feature>
<feature type="transmembrane region" description="Helical" evidence="6">
    <location>
        <begin position="40"/>
        <end position="61"/>
    </location>
</feature>
<keyword evidence="8" id="KW-1185">Reference proteome</keyword>
<keyword evidence="5 6" id="KW-0472">Membrane</keyword>
<comment type="subcellular location">
    <subcellularLocation>
        <location evidence="1">Membrane</location>
        <topology evidence="1">Multi-pass membrane protein</topology>
    </subcellularLocation>
</comment>
<evidence type="ECO:0000313" key="7">
    <source>
        <dbReference type="EMBL" id="BCJ86093.1"/>
    </source>
</evidence>
<sequence>MDKFWLEVGELVVVNFVLSGDNALLIAMATANLPPYQRRLAMTVGIIGAMVLRILLTAVAAELMSVPLVKTVGALLLILIAATLTGGEESDKQTASGTTFWSGVSMVLLADVTMSLDNVAALAGMTDGNFTLLLTGLAISMVLMLVASAGISTILEQFPQFIWLGAGLLALTAGQILAKDTALLKWTGGSSYPILIGIGLLICAIAWQKWRKGQPDM</sequence>
<dbReference type="KEGG" id="eff:skT53_10780"/>
<dbReference type="GO" id="GO:0016020">
    <property type="term" value="C:membrane"/>
    <property type="evidence" value="ECO:0007669"/>
    <property type="project" value="UniProtKB-SubCell"/>
</dbReference>
<keyword evidence="4 6" id="KW-1133">Transmembrane helix</keyword>
<name>A0A7I8D7F2_9BACL</name>
<dbReference type="AlphaFoldDB" id="A0A7I8D7F2"/>
<evidence type="ECO:0000256" key="3">
    <source>
        <dbReference type="ARBA" id="ARBA00022692"/>
    </source>
</evidence>
<feature type="transmembrane region" description="Helical" evidence="6">
    <location>
        <begin position="12"/>
        <end position="33"/>
    </location>
</feature>
<evidence type="ECO:0000313" key="8">
    <source>
        <dbReference type="Proteomes" id="UP000593802"/>
    </source>
</evidence>
<dbReference type="InterPro" id="IPR022301">
    <property type="entry name" value="Integral_membrane_YjbE"/>
</dbReference>
<accession>A0A7I8D7F2</accession>
<protein>
    <submittedName>
        <fullName evidence="7">Integral membrane protein</fullName>
    </submittedName>
</protein>
<reference evidence="7 8" key="1">
    <citation type="submission" date="2020-08" db="EMBL/GenBank/DDBJ databases">
        <title>Complete Genome Sequence of Effusibacillus dendaii Strain skT53, Isolated from Farmland soil.</title>
        <authorList>
            <person name="Konishi T."/>
            <person name="Kawasaki H."/>
        </authorList>
    </citation>
    <scope>NUCLEOTIDE SEQUENCE [LARGE SCALE GENOMIC DNA]</scope>
    <source>
        <strain evidence="8">skT53</strain>
    </source>
</reference>
<dbReference type="PANTHER" id="PTHR30238:SF4">
    <property type="entry name" value="SLL1022 PROTEIN"/>
    <property type="match status" value="1"/>
</dbReference>
<evidence type="ECO:0000256" key="4">
    <source>
        <dbReference type="ARBA" id="ARBA00022989"/>
    </source>
</evidence>